<dbReference type="InterPro" id="IPR001466">
    <property type="entry name" value="Beta-lactam-related"/>
</dbReference>
<reference evidence="4" key="1">
    <citation type="journal article" date="2020" name="Fungal Divers.">
        <title>Resolving the Mortierellaceae phylogeny through synthesis of multi-gene phylogenetics and phylogenomics.</title>
        <authorList>
            <person name="Vandepol N."/>
            <person name="Liber J."/>
            <person name="Desiro A."/>
            <person name="Na H."/>
            <person name="Kennedy M."/>
            <person name="Barry K."/>
            <person name="Grigoriev I.V."/>
            <person name="Miller A.N."/>
            <person name="O'Donnell K."/>
            <person name="Stajich J.E."/>
            <person name="Bonito G."/>
        </authorList>
    </citation>
    <scope>NUCLEOTIDE SEQUENCE</scope>
    <source>
        <strain evidence="4">NRRL 2591</strain>
    </source>
</reference>
<evidence type="ECO:0008006" key="6">
    <source>
        <dbReference type="Google" id="ProtNLM"/>
    </source>
</evidence>
<evidence type="ECO:0000313" key="4">
    <source>
        <dbReference type="EMBL" id="KAF9541294.1"/>
    </source>
</evidence>
<dbReference type="PANTHER" id="PTHR46825:SF15">
    <property type="entry name" value="BETA-LACTAMASE-RELATED DOMAIN-CONTAINING PROTEIN"/>
    <property type="match status" value="1"/>
</dbReference>
<dbReference type="Pfam" id="PF00144">
    <property type="entry name" value="Beta-lactamase"/>
    <property type="match status" value="1"/>
</dbReference>
<organism evidence="4 5">
    <name type="scientific">Mortierella hygrophila</name>
    <dbReference type="NCBI Taxonomy" id="979708"/>
    <lineage>
        <taxon>Eukaryota</taxon>
        <taxon>Fungi</taxon>
        <taxon>Fungi incertae sedis</taxon>
        <taxon>Mucoromycota</taxon>
        <taxon>Mortierellomycotina</taxon>
        <taxon>Mortierellomycetes</taxon>
        <taxon>Mortierellales</taxon>
        <taxon>Mortierellaceae</taxon>
        <taxon>Mortierella</taxon>
    </lineage>
</organism>
<evidence type="ECO:0000259" key="2">
    <source>
        <dbReference type="Pfam" id="PF00144"/>
    </source>
</evidence>
<comment type="caution">
    <text evidence="4">The sequence shown here is derived from an EMBL/GenBank/DDBJ whole genome shotgun (WGS) entry which is preliminary data.</text>
</comment>
<proteinExistence type="inferred from homology"/>
<evidence type="ECO:0000259" key="3">
    <source>
        <dbReference type="Pfam" id="PF11954"/>
    </source>
</evidence>
<dbReference type="AlphaFoldDB" id="A0A9P6K166"/>
<dbReference type="Pfam" id="PF11954">
    <property type="entry name" value="DUF3471"/>
    <property type="match status" value="1"/>
</dbReference>
<sequence length="519" mass="57568">MQFRALATAVPSSPDAATKPKDTLPADLSSILEDARIKNCIQGMSVAVLYKGELIFADGFGKRNDEDPFTKETLMPVGSVTKSFTAMAIGELVAGGKMDWNTTPVNTYLPEFELKDPVLTSQLTLVDLLSHRTNLPNVFLKWFRSKESRVELIKYLRYADQPSKLTSNLNYSNIMYAVAGEAGARVAGVPYEELVKTKVFEPLGLTNSGFSQSALKQFSNYALPYDATSFEEAKKGNFIRGELDEAYLTDAPAGDIYSTVLDLVRYGRAVLKGGEVDGKQVLNKESLAEMWTGRTFSVTTRRTTDFAPVQAYGLGWVVDAYKGHAKYSHNGLISGYRSGLDIYPDQDLVVAVLANVNKASLPDNVSHYILDELLDLPRTQDWLFDVSPTRTEKAYTMSEMAVRGELPEKIPNRPHVHSLKEYAGEYTNLAQGDISVIYNESEDALYFRNPAFHNRMEHHHFELFKVVLRMFGFGAAIGVKFETGADGKIGALTLIRPEESDTVFERKVAVVPATGAREE</sequence>
<protein>
    <recommendedName>
        <fullName evidence="6">Beta-lactamase/transpeptidase-like protein</fullName>
    </recommendedName>
</protein>
<feature type="domain" description="Peptidase S12 Pab87-related C-terminal" evidence="3">
    <location>
        <begin position="410"/>
        <end position="495"/>
    </location>
</feature>
<dbReference type="Gene3D" id="3.40.710.10">
    <property type="entry name" value="DD-peptidase/beta-lactamase superfamily"/>
    <property type="match status" value="1"/>
</dbReference>
<evidence type="ECO:0000313" key="5">
    <source>
        <dbReference type="Proteomes" id="UP000723463"/>
    </source>
</evidence>
<dbReference type="InterPro" id="IPR050491">
    <property type="entry name" value="AmpC-like"/>
</dbReference>
<accession>A0A9P6K166</accession>
<feature type="domain" description="Beta-lactamase-related" evidence="2">
    <location>
        <begin position="39"/>
        <end position="359"/>
    </location>
</feature>
<dbReference type="Proteomes" id="UP000723463">
    <property type="component" value="Unassembled WGS sequence"/>
</dbReference>
<gene>
    <name evidence="4" type="ORF">EC957_003250</name>
</gene>
<evidence type="ECO:0000256" key="1">
    <source>
        <dbReference type="ARBA" id="ARBA00038215"/>
    </source>
</evidence>
<keyword evidence="5" id="KW-1185">Reference proteome</keyword>
<dbReference type="EMBL" id="JAAAXW010000171">
    <property type="protein sequence ID" value="KAF9541294.1"/>
    <property type="molecule type" value="Genomic_DNA"/>
</dbReference>
<name>A0A9P6K166_9FUNG</name>
<dbReference type="InterPro" id="IPR021860">
    <property type="entry name" value="Peptidase_S12_Pab87-rel_C"/>
</dbReference>
<dbReference type="InterPro" id="IPR012338">
    <property type="entry name" value="Beta-lactam/transpept-like"/>
</dbReference>
<comment type="similarity">
    <text evidence="1">Belongs to the peptidase S12 family.</text>
</comment>
<dbReference type="SUPFAM" id="SSF56601">
    <property type="entry name" value="beta-lactamase/transpeptidase-like"/>
    <property type="match status" value="1"/>
</dbReference>
<dbReference type="PANTHER" id="PTHR46825">
    <property type="entry name" value="D-ALANYL-D-ALANINE-CARBOXYPEPTIDASE/ENDOPEPTIDASE AMPH"/>
    <property type="match status" value="1"/>
</dbReference>